<dbReference type="Proteomes" id="UP000018144">
    <property type="component" value="Unassembled WGS sequence"/>
</dbReference>
<protein>
    <submittedName>
        <fullName evidence="1">Uncharacterized protein</fullName>
    </submittedName>
</protein>
<keyword evidence="2" id="KW-1185">Reference proteome</keyword>
<organism evidence="1 2">
    <name type="scientific">Pyronema omphalodes (strain CBS 100304)</name>
    <name type="common">Pyronema confluens</name>
    <dbReference type="NCBI Taxonomy" id="1076935"/>
    <lineage>
        <taxon>Eukaryota</taxon>
        <taxon>Fungi</taxon>
        <taxon>Dikarya</taxon>
        <taxon>Ascomycota</taxon>
        <taxon>Pezizomycotina</taxon>
        <taxon>Pezizomycetes</taxon>
        <taxon>Pezizales</taxon>
        <taxon>Pyronemataceae</taxon>
        <taxon>Pyronema</taxon>
    </lineage>
</organism>
<proteinExistence type="predicted"/>
<gene>
    <name evidence="1" type="ORF">PCON_09618</name>
</gene>
<evidence type="ECO:0000313" key="2">
    <source>
        <dbReference type="Proteomes" id="UP000018144"/>
    </source>
</evidence>
<sequence>MGSVVLPEDKKTATRQLSFTSEFSVQSSTLFSVPFSIRRIFRPLAVSFGETVSLVIISIHRFLGAYGGSVKERLK</sequence>
<evidence type="ECO:0000313" key="1">
    <source>
        <dbReference type="EMBL" id="CCX10025.1"/>
    </source>
</evidence>
<dbReference type="AlphaFoldDB" id="U4L1T1"/>
<reference evidence="1 2" key="1">
    <citation type="journal article" date="2013" name="PLoS Genet.">
        <title>The genome and development-dependent transcriptomes of Pyronema confluens: a window into fungal evolution.</title>
        <authorList>
            <person name="Traeger S."/>
            <person name="Altegoer F."/>
            <person name="Freitag M."/>
            <person name="Gabaldon T."/>
            <person name="Kempken F."/>
            <person name="Kumar A."/>
            <person name="Marcet-Houben M."/>
            <person name="Poggeler S."/>
            <person name="Stajich J.E."/>
            <person name="Nowrousian M."/>
        </authorList>
    </citation>
    <scope>NUCLEOTIDE SEQUENCE [LARGE SCALE GENOMIC DNA]</scope>
    <source>
        <strain evidence="2">CBS 100304</strain>
        <tissue evidence="1">Vegetative mycelium</tissue>
    </source>
</reference>
<accession>U4L1T1</accession>
<name>U4L1T1_PYROM</name>
<dbReference type="EMBL" id="HF935502">
    <property type="protein sequence ID" value="CCX10025.1"/>
    <property type="molecule type" value="Genomic_DNA"/>
</dbReference>